<comment type="similarity">
    <text evidence="2">Belongs to the TerC family.</text>
</comment>
<dbReference type="RefSeq" id="WP_006941483.1">
    <property type="nucleotide sequence ID" value="NZ_GL538186.1"/>
</dbReference>
<reference evidence="7 8" key="1">
    <citation type="submission" date="2010-08" db="EMBL/GenBank/DDBJ databases">
        <authorList>
            <person name="Weinstock G."/>
            <person name="Sodergren E."/>
            <person name="Clifton S."/>
            <person name="Fulton L."/>
            <person name="Fulton B."/>
            <person name="Courtney L."/>
            <person name="Fronick C."/>
            <person name="Harrison M."/>
            <person name="Strong C."/>
            <person name="Farmer C."/>
            <person name="Delahaunty K."/>
            <person name="Markovic C."/>
            <person name="Hall O."/>
            <person name="Minx P."/>
            <person name="Tomlinson C."/>
            <person name="Mitreva M."/>
            <person name="Hou S."/>
            <person name="Chen J."/>
            <person name="Wollam A."/>
            <person name="Pepin K.H."/>
            <person name="Johnson M."/>
            <person name="Bhonagiri V."/>
            <person name="Zhang X."/>
            <person name="Suruliraj S."/>
            <person name="Warren W."/>
            <person name="Chinwalla A."/>
            <person name="Mardis E.R."/>
            <person name="Wilson R.K."/>
        </authorList>
    </citation>
    <scope>NUCLEOTIDE SEQUENCE [LARGE SCALE GENOMIC DNA]</scope>
    <source>
        <strain evidence="7 8">F0359</strain>
    </source>
</reference>
<evidence type="ECO:0000256" key="3">
    <source>
        <dbReference type="ARBA" id="ARBA00022692"/>
    </source>
</evidence>
<keyword evidence="5 6" id="KW-0472">Membrane</keyword>
<dbReference type="AlphaFoldDB" id="E2ZAX9"/>
<evidence type="ECO:0000256" key="4">
    <source>
        <dbReference type="ARBA" id="ARBA00022989"/>
    </source>
</evidence>
<dbReference type="InterPro" id="IPR022301">
    <property type="entry name" value="Integral_membrane_YjbE"/>
</dbReference>
<organism evidence="7 8">
    <name type="scientific">Megasphaera micronuciformis F0359</name>
    <dbReference type="NCBI Taxonomy" id="706434"/>
    <lineage>
        <taxon>Bacteria</taxon>
        <taxon>Bacillati</taxon>
        <taxon>Bacillota</taxon>
        <taxon>Negativicutes</taxon>
        <taxon>Veillonellales</taxon>
        <taxon>Veillonellaceae</taxon>
        <taxon>Megasphaera</taxon>
    </lineage>
</organism>
<evidence type="ECO:0000313" key="8">
    <source>
        <dbReference type="Proteomes" id="UP000003195"/>
    </source>
</evidence>
<evidence type="ECO:0000256" key="2">
    <source>
        <dbReference type="ARBA" id="ARBA00007511"/>
    </source>
</evidence>
<evidence type="ECO:0000256" key="5">
    <source>
        <dbReference type="ARBA" id="ARBA00023136"/>
    </source>
</evidence>
<dbReference type="PANTHER" id="PTHR30238:SF4">
    <property type="entry name" value="SLL1022 PROTEIN"/>
    <property type="match status" value="1"/>
</dbReference>
<dbReference type="GO" id="GO:0016020">
    <property type="term" value="C:membrane"/>
    <property type="evidence" value="ECO:0007669"/>
    <property type="project" value="UniProtKB-SubCell"/>
</dbReference>
<dbReference type="HOGENOM" id="CLU_070543_0_1_9"/>
<keyword evidence="8" id="KW-1185">Reference proteome</keyword>
<evidence type="ECO:0000313" key="7">
    <source>
        <dbReference type="EMBL" id="EFQ04559.1"/>
    </source>
</evidence>
<dbReference type="EMBL" id="AECS01000013">
    <property type="protein sequence ID" value="EFQ04559.1"/>
    <property type="molecule type" value="Genomic_DNA"/>
</dbReference>
<dbReference type="Proteomes" id="UP000003195">
    <property type="component" value="Unassembled WGS sequence"/>
</dbReference>
<dbReference type="Pfam" id="PF03741">
    <property type="entry name" value="TerC"/>
    <property type="match status" value="1"/>
</dbReference>
<dbReference type="NCBIfam" id="TIGR03717">
    <property type="entry name" value="R_switched_YjbE"/>
    <property type="match status" value="1"/>
</dbReference>
<evidence type="ECO:0000256" key="6">
    <source>
        <dbReference type="SAM" id="Phobius"/>
    </source>
</evidence>
<feature type="transmembrane region" description="Helical" evidence="6">
    <location>
        <begin position="12"/>
        <end position="33"/>
    </location>
</feature>
<protein>
    <submittedName>
        <fullName evidence="7">Integral membrane protein, YjbE family</fullName>
    </submittedName>
</protein>
<dbReference type="InterPro" id="IPR005496">
    <property type="entry name" value="Integral_membrane_TerC"/>
</dbReference>
<accession>E2ZAX9</accession>
<feature type="transmembrane region" description="Helical" evidence="6">
    <location>
        <begin position="45"/>
        <end position="66"/>
    </location>
</feature>
<keyword evidence="4 6" id="KW-1133">Transmembrane helix</keyword>
<evidence type="ECO:0000256" key="1">
    <source>
        <dbReference type="ARBA" id="ARBA00004141"/>
    </source>
</evidence>
<dbReference type="OrthoDB" id="5295733at2"/>
<feature type="transmembrane region" description="Helical" evidence="6">
    <location>
        <begin position="197"/>
        <end position="214"/>
    </location>
</feature>
<gene>
    <name evidence="7" type="ORF">HMPREF9429_00602</name>
</gene>
<dbReference type="PANTHER" id="PTHR30238">
    <property type="entry name" value="MEMBRANE BOUND PREDICTED REDOX MODULATOR"/>
    <property type="match status" value="1"/>
</dbReference>
<feature type="transmembrane region" description="Helical" evidence="6">
    <location>
        <begin position="136"/>
        <end position="157"/>
    </location>
</feature>
<sequence>MEAELITDIWTIIQVILLDLALGGDNSIVIGMAAKNLPHELQKKAILYGTAGAIVLRFFMAMIVVYLLQIPYLHTVGGLLLVYIGMKLIGKQDGEEEAHVEAKDSLGGAVKTIIVADALMSLDNVLGIVGTTGGHMGLLFFGMVISVPIIIFGSTVVIKIMHQFPVLIYIGGLILGWAAGSMVGADEYLALSKDTALYVKIALTLLTVLGGIVWKRMTIPKK</sequence>
<name>E2ZAX9_9FIRM</name>
<dbReference type="eggNOG" id="COG0861">
    <property type="taxonomic scope" value="Bacteria"/>
</dbReference>
<comment type="subcellular location">
    <subcellularLocation>
        <location evidence="1">Membrane</location>
        <topology evidence="1">Multi-pass membrane protein</topology>
    </subcellularLocation>
</comment>
<proteinExistence type="inferred from homology"/>
<feature type="transmembrane region" description="Helical" evidence="6">
    <location>
        <begin position="164"/>
        <end position="185"/>
    </location>
</feature>
<comment type="caution">
    <text evidence="7">The sequence shown here is derived from an EMBL/GenBank/DDBJ whole genome shotgun (WGS) entry which is preliminary data.</text>
</comment>
<keyword evidence="3 6" id="KW-0812">Transmembrane</keyword>